<keyword evidence="7" id="KW-0732">Signal</keyword>
<dbReference type="AlphaFoldDB" id="A0A0E3ZCS6"/>
<sequence length="1034" mass="114246">MNILGKYKIYLIILSMICSYTFAEHYDVVGAQGYGVHIDDKNVKVNLKLMDDKEYKKINDMAENEVLNRHTTELVKYFNNIIDNSKFNDRIYNNSIINITNELEKKIFKDNDPETFSMYTGRLYGYYFKGEQEYNKNNSAENPMPKNKESEDEIIRRYIREGLSKDIIEIYGKNFKKLKQSNEELKNEINKEIKDVLIEKDGKKYCPPKITLFSNNAVVKKGTSGVGYEVLSGENSAVVGNYAKANSNNSVVVGTYATSSNTEKAILNENGILEYAKDLVKKNKDENEYKNFKMLANREADDKNIPQDKREEFIRDYIEKQIEIEAGTLANKKKIQEEFFKEYGEHTIKNEKGEEIKFFLKKNLNSPTDDYNTVIGYFSHVKGQKGTAVGAFSRALDNSVALGFNAKSLSNNSITIGDNTENKTNNSVVIGYNASSPNEENNKFESNVVIGNMTKGLGKAVVSIGNTAQSTGENSISMGNTAQSTGENSISIGNETKSINNGIAIGNKAFASNDNSSSTIAIGDEASATFNSAIAIGHNAKAGQMEISIGYNANTYKIRDNIDPSENITLGNYAVSKGSRNIAFGMESRSEGYNSISIGEGAFSKSTSPEKFEAPSIALGHNAIAFGGSIALGKSATIAKGKRIVFKDENDKENKTTGENAEYVFSSYENGEIYGYKKEDNEIMHGVAIGDYSLTNTENGVALGSYSLSNREKGVLGYLSPNNAENYTWKSTYGAVSIGNPDKKITRQLTGLAAGSEDTDAVNVAQLKELKNYVDYYSNPFEYYSKKDNKKVYRDAQGYYVIEKNNRKDVKAEDIIIKAVDKLQVGNVESSINPTTVSQGSTSDKPSTKPDDNNDNYLVVVKDLKTIKGNAKKDKIEFSTFKTEINNNITEIKNDIKEVNKKSDLALGGVSNAVAIANLPNVSGDKKFNLATSYGYYGGSHAVAVGFSGTNDNQNFIYKLSGSVNSKGNLAFGIGAGVMMGSVNSKDKIIEKLIEKDRNQDDEIKELKKENSAIKQRMVQQDTIIQKLESIIRK</sequence>
<dbReference type="Gene3D" id="3.30.1300.30">
    <property type="entry name" value="GSPII I/J protein-like"/>
    <property type="match status" value="1"/>
</dbReference>
<protein>
    <recommendedName>
        <fullName evidence="18">Trimeric autotransporter adhesin YadA-like C-terminal membrane anchor domain-containing protein</fullName>
    </recommendedName>
</protein>
<dbReference type="Pfam" id="PF05662">
    <property type="entry name" value="YadA_stalk"/>
    <property type="match status" value="1"/>
</dbReference>
<evidence type="ECO:0000256" key="7">
    <source>
        <dbReference type="ARBA" id="ARBA00022729"/>
    </source>
</evidence>
<keyword evidence="4" id="KW-0813">Transport</keyword>
<proteinExistence type="inferred from homology"/>
<dbReference type="KEGG" id="sns:VC03_05040"/>
<evidence type="ECO:0000256" key="4">
    <source>
        <dbReference type="ARBA" id="ARBA00022448"/>
    </source>
</evidence>
<dbReference type="GO" id="GO:0009986">
    <property type="term" value="C:cell surface"/>
    <property type="evidence" value="ECO:0007669"/>
    <property type="project" value="UniProtKB-SubCell"/>
</dbReference>
<evidence type="ECO:0000256" key="9">
    <source>
        <dbReference type="ARBA" id="ARBA00023136"/>
    </source>
</evidence>
<feature type="region of interest" description="Disordered" evidence="12">
    <location>
        <begin position="831"/>
        <end position="855"/>
    </location>
</feature>
<evidence type="ECO:0000256" key="6">
    <source>
        <dbReference type="ARBA" id="ARBA00022692"/>
    </source>
</evidence>
<evidence type="ECO:0000256" key="5">
    <source>
        <dbReference type="ARBA" id="ARBA00022452"/>
    </source>
</evidence>
<comment type="subcellular location">
    <subcellularLocation>
        <location evidence="2">Cell outer membrane</location>
    </subcellularLocation>
    <subcellularLocation>
        <location evidence="1">Cell surface</location>
    </subcellularLocation>
</comment>
<dbReference type="InterPro" id="IPR005594">
    <property type="entry name" value="YadA_C"/>
</dbReference>
<keyword evidence="11" id="KW-0175">Coiled coil</keyword>
<keyword evidence="6" id="KW-0812">Transmembrane</keyword>
<evidence type="ECO:0000256" key="1">
    <source>
        <dbReference type="ARBA" id="ARBA00004241"/>
    </source>
</evidence>
<keyword evidence="8" id="KW-0653">Protein transport</keyword>
<evidence type="ECO:0000256" key="3">
    <source>
        <dbReference type="ARBA" id="ARBA00005848"/>
    </source>
</evidence>
<feature type="coiled-coil region" evidence="11">
    <location>
        <begin position="168"/>
        <end position="195"/>
    </location>
</feature>
<accession>A0A0E3ZCS6</accession>
<dbReference type="InterPro" id="IPR008640">
    <property type="entry name" value="Adhesin_Head_dom"/>
</dbReference>
<feature type="domain" description="Trimeric autotransporter adhesin YadA-like head" evidence="14">
    <location>
        <begin position="501"/>
        <end position="516"/>
    </location>
</feature>
<dbReference type="OrthoDB" id="95679at2"/>
<reference evidence="16 17" key="1">
    <citation type="journal article" date="2012" name="BMC Genomics">
        <title>Genomic sequence analysis and characterization of Sneathia amnii sp. nov.</title>
        <authorList>
            <consortium name="Vaginal Microbiome Consortium (additional members)"/>
            <person name="Harwich M.D.Jr."/>
            <person name="Serrano M.G."/>
            <person name="Fettweis J.M."/>
            <person name="Alves J.M."/>
            <person name="Reimers M.A."/>
            <person name="Buck G.A."/>
            <person name="Jefferson K.K."/>
        </authorList>
    </citation>
    <scope>NUCLEOTIDE SEQUENCE [LARGE SCALE GENOMIC DNA]</scope>
    <source>
        <strain evidence="16 17">SN35</strain>
    </source>
</reference>
<feature type="domain" description="Trimeric autotransporter adhesin YadA-like head" evidence="14">
    <location>
        <begin position="232"/>
        <end position="257"/>
    </location>
</feature>
<evidence type="ECO:0000313" key="17">
    <source>
        <dbReference type="Proteomes" id="UP000033103"/>
    </source>
</evidence>
<dbReference type="RefSeq" id="WP_046328950.1">
    <property type="nucleotide sequence ID" value="NZ_CP011280.1"/>
</dbReference>
<dbReference type="SUPFAM" id="SSF101967">
    <property type="entry name" value="Adhesin YadA, collagen-binding domain"/>
    <property type="match status" value="3"/>
</dbReference>
<feature type="domain" description="Trimeric autotransporter adhesin YadA-like head" evidence="14">
    <location>
        <begin position="686"/>
        <end position="707"/>
    </location>
</feature>
<evidence type="ECO:0000256" key="2">
    <source>
        <dbReference type="ARBA" id="ARBA00004442"/>
    </source>
</evidence>
<dbReference type="InterPro" id="IPR045584">
    <property type="entry name" value="Pilin-like"/>
</dbReference>
<comment type="similarity">
    <text evidence="3">Belongs to the autotransporter-2 (AT-2) (TC 1.B.40) family.</text>
</comment>
<evidence type="ECO:0000259" key="15">
    <source>
        <dbReference type="Pfam" id="PF05662"/>
    </source>
</evidence>
<evidence type="ECO:0000259" key="14">
    <source>
        <dbReference type="Pfam" id="PF05658"/>
    </source>
</evidence>
<name>A0A0E3ZCS6_9FUSO</name>
<feature type="domain" description="Trimeric autotransporter adhesin YadA-like head" evidence="14">
    <location>
        <begin position="519"/>
        <end position="540"/>
    </location>
</feature>
<evidence type="ECO:0000313" key="16">
    <source>
        <dbReference type="EMBL" id="AKC95846.1"/>
    </source>
</evidence>
<feature type="domain" description="Trimeric autotransporter adhesin YadA-like C-terminal membrane anchor" evidence="13">
    <location>
        <begin position="920"/>
        <end position="977"/>
    </location>
</feature>
<feature type="coiled-coil region" evidence="11">
    <location>
        <begin position="990"/>
        <end position="1017"/>
    </location>
</feature>
<feature type="domain" description="Trimeric autotransporter adhesin YadA-like head" evidence="14">
    <location>
        <begin position="397"/>
        <end position="419"/>
    </location>
</feature>
<dbReference type="InterPro" id="IPR011049">
    <property type="entry name" value="Serralysin-like_metalloprot_C"/>
</dbReference>
<feature type="domain" description="Trimeric autotransporter adhesin YadA-like head" evidence="14">
    <location>
        <begin position="471"/>
        <end position="495"/>
    </location>
</feature>
<dbReference type="InterPro" id="IPR008635">
    <property type="entry name" value="Coiled_stalk_dom"/>
</dbReference>
<dbReference type="PATRIC" id="fig|1069640.6.peg.996"/>
<dbReference type="GO" id="GO:0015031">
    <property type="term" value="P:protein transport"/>
    <property type="evidence" value="ECO:0007669"/>
    <property type="project" value="UniProtKB-KW"/>
</dbReference>
<feature type="compositionally biased region" description="Polar residues" evidence="12">
    <location>
        <begin position="831"/>
        <end position="845"/>
    </location>
</feature>
<evidence type="ECO:0000259" key="13">
    <source>
        <dbReference type="Pfam" id="PF03895"/>
    </source>
</evidence>
<keyword evidence="9" id="KW-0472">Membrane</keyword>
<keyword evidence="10" id="KW-0998">Cell outer membrane</keyword>
<keyword evidence="5" id="KW-1134">Transmembrane beta strand</keyword>
<organism evidence="16 17">
    <name type="scientific">Sneathia vaginalis</name>
    <dbReference type="NCBI Taxonomy" id="187101"/>
    <lineage>
        <taxon>Bacteria</taxon>
        <taxon>Fusobacteriati</taxon>
        <taxon>Fusobacteriota</taxon>
        <taxon>Fusobacteriia</taxon>
        <taxon>Fusobacteriales</taxon>
        <taxon>Leptotrichiaceae</taxon>
        <taxon>Sneathia</taxon>
    </lineage>
</organism>
<dbReference type="Gene3D" id="2.150.10.10">
    <property type="entry name" value="Serralysin-like metalloprotease, C-terminal"/>
    <property type="match status" value="3"/>
</dbReference>
<gene>
    <name evidence="16" type="ORF">VC03_05040</name>
</gene>
<dbReference type="STRING" id="187101.VC03_05040"/>
<dbReference type="SUPFAM" id="SSF54523">
    <property type="entry name" value="Pili subunits"/>
    <property type="match status" value="1"/>
</dbReference>
<dbReference type="GO" id="GO:0009279">
    <property type="term" value="C:cell outer membrane"/>
    <property type="evidence" value="ECO:0007669"/>
    <property type="project" value="UniProtKB-SubCell"/>
</dbReference>
<evidence type="ECO:0000256" key="8">
    <source>
        <dbReference type="ARBA" id="ARBA00022927"/>
    </source>
</evidence>
<feature type="domain" description="Trimeric autotransporter adhesin YadA-like stalk" evidence="15">
    <location>
        <begin position="748"/>
        <end position="774"/>
    </location>
</feature>
<dbReference type="CDD" id="cd12820">
    <property type="entry name" value="LbR_YadA-like"/>
    <property type="match status" value="2"/>
</dbReference>
<dbReference type="Pfam" id="PF03895">
    <property type="entry name" value="YadA_anchor"/>
    <property type="match status" value="1"/>
</dbReference>
<dbReference type="EMBL" id="CP011280">
    <property type="protein sequence ID" value="AKC95846.1"/>
    <property type="molecule type" value="Genomic_DNA"/>
</dbReference>
<evidence type="ECO:0008006" key="18">
    <source>
        <dbReference type="Google" id="ProtNLM"/>
    </source>
</evidence>
<dbReference type="Pfam" id="PF05658">
    <property type="entry name" value="YadA_head"/>
    <property type="match status" value="6"/>
</dbReference>
<evidence type="ECO:0000256" key="10">
    <source>
        <dbReference type="ARBA" id="ARBA00023237"/>
    </source>
</evidence>
<evidence type="ECO:0000256" key="11">
    <source>
        <dbReference type="SAM" id="Coils"/>
    </source>
</evidence>
<keyword evidence="17" id="KW-1185">Reference proteome</keyword>
<evidence type="ECO:0000256" key="12">
    <source>
        <dbReference type="SAM" id="MobiDB-lite"/>
    </source>
</evidence>
<dbReference type="HOGENOM" id="CLU_293710_0_0_0"/>
<dbReference type="Proteomes" id="UP000033103">
    <property type="component" value="Chromosome"/>
</dbReference>